<protein>
    <submittedName>
        <fullName evidence="3">Uncharacterized protein</fullName>
    </submittedName>
</protein>
<comment type="caution">
    <text evidence="3">The sequence shown here is derived from an EMBL/GenBank/DDBJ whole genome shotgun (WGS) entry which is preliminary data.</text>
</comment>
<feature type="region of interest" description="Disordered" evidence="1">
    <location>
        <begin position="355"/>
        <end position="377"/>
    </location>
</feature>
<dbReference type="EMBL" id="JARKIE010000549">
    <property type="protein sequence ID" value="KAJ7629295.1"/>
    <property type="molecule type" value="Genomic_DNA"/>
</dbReference>
<keyword evidence="2" id="KW-1133">Transmembrane helix</keyword>
<evidence type="ECO:0000256" key="1">
    <source>
        <dbReference type="SAM" id="MobiDB-lite"/>
    </source>
</evidence>
<gene>
    <name evidence="3" type="ORF">B0H17DRAFT_1150677</name>
</gene>
<feature type="compositionally biased region" description="Basic and acidic residues" evidence="1">
    <location>
        <begin position="355"/>
        <end position="364"/>
    </location>
</feature>
<dbReference type="AlphaFoldDB" id="A0AAD7BSF4"/>
<evidence type="ECO:0000313" key="3">
    <source>
        <dbReference type="EMBL" id="KAJ7629295.1"/>
    </source>
</evidence>
<evidence type="ECO:0000313" key="4">
    <source>
        <dbReference type="Proteomes" id="UP001221757"/>
    </source>
</evidence>
<name>A0AAD7BSF4_MYCRO</name>
<dbReference type="Proteomes" id="UP001221757">
    <property type="component" value="Unassembled WGS sequence"/>
</dbReference>
<reference evidence="3" key="1">
    <citation type="submission" date="2023-03" db="EMBL/GenBank/DDBJ databases">
        <title>Massive genome expansion in bonnet fungi (Mycena s.s.) driven by repeated elements and novel gene families across ecological guilds.</title>
        <authorList>
            <consortium name="Lawrence Berkeley National Laboratory"/>
            <person name="Harder C.B."/>
            <person name="Miyauchi S."/>
            <person name="Viragh M."/>
            <person name="Kuo A."/>
            <person name="Thoen E."/>
            <person name="Andreopoulos B."/>
            <person name="Lu D."/>
            <person name="Skrede I."/>
            <person name="Drula E."/>
            <person name="Henrissat B."/>
            <person name="Morin E."/>
            <person name="Kohler A."/>
            <person name="Barry K."/>
            <person name="LaButti K."/>
            <person name="Morin E."/>
            <person name="Salamov A."/>
            <person name="Lipzen A."/>
            <person name="Mereny Z."/>
            <person name="Hegedus B."/>
            <person name="Baldrian P."/>
            <person name="Stursova M."/>
            <person name="Weitz H."/>
            <person name="Taylor A."/>
            <person name="Grigoriev I.V."/>
            <person name="Nagy L.G."/>
            <person name="Martin F."/>
            <person name="Kauserud H."/>
        </authorList>
    </citation>
    <scope>NUCLEOTIDE SEQUENCE</scope>
    <source>
        <strain evidence="3">CBHHK067</strain>
    </source>
</reference>
<organism evidence="3 4">
    <name type="scientific">Mycena rosella</name>
    <name type="common">Pink bonnet</name>
    <name type="synonym">Agaricus rosellus</name>
    <dbReference type="NCBI Taxonomy" id="1033263"/>
    <lineage>
        <taxon>Eukaryota</taxon>
        <taxon>Fungi</taxon>
        <taxon>Dikarya</taxon>
        <taxon>Basidiomycota</taxon>
        <taxon>Agaricomycotina</taxon>
        <taxon>Agaricomycetes</taxon>
        <taxon>Agaricomycetidae</taxon>
        <taxon>Agaricales</taxon>
        <taxon>Marasmiineae</taxon>
        <taxon>Mycenaceae</taxon>
        <taxon>Mycena</taxon>
    </lineage>
</organism>
<accession>A0AAD7BSF4</accession>
<sequence>MTVADMTFSFILFNVSPQVYTPRLLLLLSLGTPILIALYGIDIYIIVAIACSLLIAGRHILVLYKPPRADIELVLVVVEIGVFRTATVLISKDPVRRQSFAFLGGCKQVHPTVLGVPVLGVYSIVIMPLCTVVYTKVLSHVDSQFISGKTTILINTFTFLNESDCGWSIGWSGVGGVAMFSDKIFGLSVNCPSPGDQLWWDIKTLSISVNIARDLSGALVVWGISTASFSFAAGEVGSLQPDPNSSDDTAGLSVARLTLLQDITYPTTYTQESVDTSAPNGVATFGGLWTFLTCAFGRRPLSALGVVHVFQRRTLVRHWHDEFSVIHSEGGLPGSESAGIVAFTRQRLVDLREDPRSVQRKDDPEAQTLPRPWQGGQVYQAPSSAAAFDRPQQMAKMIVGMESLC</sequence>
<evidence type="ECO:0000256" key="2">
    <source>
        <dbReference type="SAM" id="Phobius"/>
    </source>
</evidence>
<feature type="transmembrane region" description="Helical" evidence="2">
    <location>
        <begin position="43"/>
        <end position="61"/>
    </location>
</feature>
<keyword evidence="2" id="KW-0812">Transmembrane</keyword>
<keyword evidence="2" id="KW-0472">Membrane</keyword>
<feature type="transmembrane region" description="Helical" evidence="2">
    <location>
        <begin position="112"/>
        <end position="134"/>
    </location>
</feature>
<proteinExistence type="predicted"/>
<keyword evidence="4" id="KW-1185">Reference proteome</keyword>